<keyword evidence="4" id="KW-0690">Ribosome biogenesis</keyword>
<evidence type="ECO:0000256" key="1">
    <source>
        <dbReference type="ARBA" id="ARBA00002868"/>
    </source>
</evidence>
<dbReference type="RefSeq" id="WP_124543578.1">
    <property type="nucleotide sequence ID" value="NZ_QUSW01000010.1"/>
</dbReference>
<dbReference type="Proteomes" id="UP000267464">
    <property type="component" value="Unassembled WGS sequence"/>
</dbReference>
<name>A0A3N7HKU9_9BURK</name>
<comment type="function">
    <text evidence="1">Plays a role in synthesis, processing and/or stability of 23S rRNA.</text>
</comment>
<comment type="caution">
    <text evidence="7">The sequence shown here is derived from an EMBL/GenBank/DDBJ whole genome shotgun (WGS) entry which is preliminary data.</text>
</comment>
<protein>
    <recommendedName>
        <fullName evidence="3">Large ribosomal RNA subunit accumulation protein YceD</fullName>
    </recommendedName>
    <alternativeName>
        <fullName evidence="5">23S rRNA accumulation protein YceD</fullName>
    </alternativeName>
</protein>
<evidence type="ECO:0000256" key="6">
    <source>
        <dbReference type="SAM" id="MobiDB-lite"/>
    </source>
</evidence>
<dbReference type="EMBL" id="QUSW01000010">
    <property type="protein sequence ID" value="RQP21636.1"/>
    <property type="molecule type" value="Genomic_DNA"/>
</dbReference>
<dbReference type="InterPro" id="IPR003772">
    <property type="entry name" value="YceD"/>
</dbReference>
<gene>
    <name evidence="7" type="ORF">DZC73_27405</name>
</gene>
<dbReference type="AlphaFoldDB" id="A0A3N7HKU9"/>
<dbReference type="OrthoDB" id="5297600at2"/>
<comment type="similarity">
    <text evidence="2">Belongs to the DUF177 domain family.</text>
</comment>
<reference evidence="7 8" key="1">
    <citation type="submission" date="2018-08" db="EMBL/GenBank/DDBJ databases">
        <authorList>
            <person name="Khan S.A."/>
            <person name="Jeon C.O."/>
            <person name="Chun B.H."/>
            <person name="Jeong S.E."/>
        </authorList>
    </citation>
    <scope>NUCLEOTIDE SEQUENCE [LARGE SCALE GENOMIC DNA]</scope>
    <source>
        <strain evidence="7 8">S-16</strain>
    </source>
</reference>
<dbReference type="GO" id="GO:0005829">
    <property type="term" value="C:cytosol"/>
    <property type="evidence" value="ECO:0007669"/>
    <property type="project" value="TreeGrafter"/>
</dbReference>
<evidence type="ECO:0000313" key="7">
    <source>
        <dbReference type="EMBL" id="RQP21636.1"/>
    </source>
</evidence>
<evidence type="ECO:0000313" key="8">
    <source>
        <dbReference type="Proteomes" id="UP000267464"/>
    </source>
</evidence>
<evidence type="ECO:0000256" key="4">
    <source>
        <dbReference type="ARBA" id="ARBA00022517"/>
    </source>
</evidence>
<keyword evidence="8" id="KW-1185">Reference proteome</keyword>
<evidence type="ECO:0000256" key="2">
    <source>
        <dbReference type="ARBA" id="ARBA00010740"/>
    </source>
</evidence>
<evidence type="ECO:0000256" key="5">
    <source>
        <dbReference type="ARBA" id="ARBA00031841"/>
    </source>
</evidence>
<sequence length="185" mass="19639">MKSRPVDPTRLDVAAFAKDGGTMDGSLPLSSLARLAEAAHSDAPPAEADQAAWHAEGESRPVRGGEPEIWLHLAAKARMSLVCQRCLGPVETDLEAERSFRFVAGEDAAAQLDADSEDDVLALPRSLDLAELIEDELLLAVPLVPRHEVCPQPLPMSLGEEALEDDPAPNPFAALAALKRGGPPN</sequence>
<dbReference type="InterPro" id="IPR039255">
    <property type="entry name" value="YceD_bac"/>
</dbReference>
<dbReference type="PANTHER" id="PTHR38099:SF1">
    <property type="entry name" value="LARGE RIBOSOMAL RNA SUBUNIT ACCUMULATION PROTEIN YCED"/>
    <property type="match status" value="1"/>
</dbReference>
<proteinExistence type="inferred from homology"/>
<dbReference type="Pfam" id="PF02620">
    <property type="entry name" value="YceD"/>
    <property type="match status" value="1"/>
</dbReference>
<accession>A0A3N7HKU9</accession>
<evidence type="ECO:0000256" key="3">
    <source>
        <dbReference type="ARBA" id="ARBA00015716"/>
    </source>
</evidence>
<reference evidence="7 8" key="2">
    <citation type="submission" date="2018-12" db="EMBL/GenBank/DDBJ databases">
        <title>Rhizobacter gummiphilus sp. nov., a rubber-degrading bacterium isolated from the soil of a botanical garden in Japan.</title>
        <authorList>
            <person name="Shunsuke S.S."/>
        </authorList>
    </citation>
    <scope>NUCLEOTIDE SEQUENCE [LARGE SCALE GENOMIC DNA]</scope>
    <source>
        <strain evidence="7 8">S-16</strain>
    </source>
</reference>
<feature type="region of interest" description="Disordered" evidence="6">
    <location>
        <begin position="38"/>
        <end position="62"/>
    </location>
</feature>
<dbReference type="PANTHER" id="PTHR38099">
    <property type="entry name" value="LARGE RIBOSOMAL RNA SUBUNIT ACCUMULATION PROTEIN YCED"/>
    <property type="match status" value="1"/>
</dbReference>
<dbReference type="GO" id="GO:0042254">
    <property type="term" value="P:ribosome biogenesis"/>
    <property type="evidence" value="ECO:0007669"/>
    <property type="project" value="UniProtKB-KW"/>
</dbReference>
<organism evidence="7 8">
    <name type="scientific">Piscinibacter terrae</name>
    <dbReference type="NCBI Taxonomy" id="2496871"/>
    <lineage>
        <taxon>Bacteria</taxon>
        <taxon>Pseudomonadati</taxon>
        <taxon>Pseudomonadota</taxon>
        <taxon>Betaproteobacteria</taxon>
        <taxon>Burkholderiales</taxon>
        <taxon>Sphaerotilaceae</taxon>
        <taxon>Piscinibacter</taxon>
    </lineage>
</organism>